<name>A0A1M5JCJ3_9BRAD</name>
<dbReference type="EMBL" id="LT670817">
    <property type="protein sequence ID" value="SHG38326.1"/>
    <property type="molecule type" value="Genomic_DNA"/>
</dbReference>
<protein>
    <submittedName>
        <fullName evidence="1">Uncharacterized protein</fullName>
    </submittedName>
</protein>
<dbReference type="Proteomes" id="UP000189796">
    <property type="component" value="Chromosome I"/>
</dbReference>
<dbReference type="AlphaFoldDB" id="A0A1M5JCJ3"/>
<organism evidence="1 2">
    <name type="scientific">Bradyrhizobium erythrophlei</name>
    <dbReference type="NCBI Taxonomy" id="1437360"/>
    <lineage>
        <taxon>Bacteria</taxon>
        <taxon>Pseudomonadati</taxon>
        <taxon>Pseudomonadota</taxon>
        <taxon>Alphaproteobacteria</taxon>
        <taxon>Hyphomicrobiales</taxon>
        <taxon>Nitrobacteraceae</taxon>
        <taxon>Bradyrhizobium</taxon>
    </lineage>
</organism>
<evidence type="ECO:0000313" key="2">
    <source>
        <dbReference type="Proteomes" id="UP000189796"/>
    </source>
</evidence>
<reference evidence="1 2" key="1">
    <citation type="submission" date="2016-11" db="EMBL/GenBank/DDBJ databases">
        <authorList>
            <person name="Jaros S."/>
            <person name="Januszkiewicz K."/>
            <person name="Wedrychowicz H."/>
        </authorList>
    </citation>
    <scope>NUCLEOTIDE SEQUENCE [LARGE SCALE GENOMIC DNA]</scope>
    <source>
        <strain evidence="1 2">GAS138</strain>
    </source>
</reference>
<proteinExistence type="predicted"/>
<evidence type="ECO:0000313" key="1">
    <source>
        <dbReference type="EMBL" id="SHG38326.1"/>
    </source>
</evidence>
<gene>
    <name evidence="1" type="ORF">SAMN05443248_1353</name>
</gene>
<accession>A0A1M5JCJ3</accession>
<sequence>MCYLGSSHKLFCLFKGAQMQEQSRNVYSEMWSELHRTNHAASSKLLNVDKEIGFKEAHNHFSSLQPPDLLKLQNLSSRDRERLIRQGISPVFLRSNFGKSFGVHYLDKRAFQIWAVKHKSVRAVCPFTGRILSSGHSLLANINTIFYRFVSEQIFYIIVSGIGSGFKKNAIYFPDDELIVTLGDPWGFQQEEVAELKARMVSNFGLCRSYCYAGPNPMAPVAVCLGFYHFGHHVWNELSGIQRLVSHRSLKHVDRFIVMREPLGPLEHIFPEIQAKTIDRKATADEIFREILEKRYLAIRVGANFIPRAVLERVNRVAKAHLSADARREINAAKQQHRPLLWIGIRVGNRMWADQAEGIACLISGLINGYPQLGVVFDGFSIPADRSEASEKVEYASIIDEENAVVDAVRRKLRDRNIQIVIFNIIGRTIFDAIEWAHAIDVYISPFGTIQHKVGWFANKRGIIHSNLNLLGTDFIWTSIEDAKTPNYVRASSVVDVPSGLTGETIYKSTNDRREIGTGAVAADRKVARNPEFNNYTIEGNALLEDVLALLESPAEKSTANIAIKRKLIERKLRHFLQKAVPKFDVRGL</sequence>